<comment type="caution">
    <text evidence="6">The sequence shown here is derived from an EMBL/GenBank/DDBJ whole genome shotgun (WGS) entry which is preliminary data.</text>
</comment>
<evidence type="ECO:0000313" key="6">
    <source>
        <dbReference type="EMBL" id="HIU38058.1"/>
    </source>
</evidence>
<comment type="function">
    <text evidence="1">Involved in DNA recombination.</text>
</comment>
<comment type="similarity">
    <text evidence="2">Belongs to the RmuC family.</text>
</comment>
<sequence>MTVAVVILSVLLLAAVVALWMKSKTNVGTKSRMQELETSFQILSAERDRLSAQDAKAREEVAILQEKLSVERMENARLKEKIDNMENFNATLQKETESKFKVLANEIFDRHTKDFRQTSEQRLAEILKPLKDNISDFQKTITDTYVNETKERSALNQHLQHLMELNKSIGKEARELTEALTGNTKVQGDWGELVLESILEKSGLIEGENYYVQKTHQDEGGTIVGDNSRRLRPDVVVVLPDKKYIVIDSKVSLSAYVNYVNADSEEEREKYGKAHVASVRAHLRELENKRYQDYVGMEEDSRMDYVLMFIPNEHAYMAAMSLDKNLWTDAYEKRVVVISPAHVISTLRLIAQLWNRDKQTKNALKIAEEGGKLYDKFVGFVEDMEGIGNGLQKARDSYEKAFNKLQTGNGNLISKTQKLKELGAKATKSLPAN</sequence>
<dbReference type="InterPro" id="IPR003798">
    <property type="entry name" value="DNA_recombination_RmuC"/>
</dbReference>
<protein>
    <submittedName>
        <fullName evidence="6">DNA recombination protein RmuC</fullName>
    </submittedName>
</protein>
<evidence type="ECO:0000256" key="3">
    <source>
        <dbReference type="ARBA" id="ARBA00023054"/>
    </source>
</evidence>
<dbReference type="EMBL" id="DVMS01000004">
    <property type="protein sequence ID" value="HIU38058.1"/>
    <property type="molecule type" value="Genomic_DNA"/>
</dbReference>
<evidence type="ECO:0000256" key="4">
    <source>
        <dbReference type="ARBA" id="ARBA00023172"/>
    </source>
</evidence>
<reference evidence="6" key="2">
    <citation type="journal article" date="2021" name="PeerJ">
        <title>Extensive microbial diversity within the chicken gut microbiome revealed by metagenomics and culture.</title>
        <authorList>
            <person name="Gilroy R."/>
            <person name="Ravi A."/>
            <person name="Getino M."/>
            <person name="Pursley I."/>
            <person name="Horton D.L."/>
            <person name="Alikhan N.F."/>
            <person name="Baker D."/>
            <person name="Gharbi K."/>
            <person name="Hall N."/>
            <person name="Watson M."/>
            <person name="Adriaenssens E.M."/>
            <person name="Foster-Nyarko E."/>
            <person name="Jarju S."/>
            <person name="Secka A."/>
            <person name="Antonio M."/>
            <person name="Oren A."/>
            <person name="Chaudhuri R.R."/>
            <person name="La Ragione R."/>
            <person name="Hildebrand F."/>
            <person name="Pallen M.J."/>
        </authorList>
    </citation>
    <scope>NUCLEOTIDE SEQUENCE</scope>
    <source>
        <strain evidence="6">17073</strain>
    </source>
</reference>
<dbReference type="PANTHER" id="PTHR30563">
    <property type="entry name" value="DNA RECOMBINATION PROTEIN RMUC"/>
    <property type="match status" value="1"/>
</dbReference>
<dbReference type="Pfam" id="PF02646">
    <property type="entry name" value="RmuC"/>
    <property type="match status" value="1"/>
</dbReference>
<proteinExistence type="inferred from homology"/>
<feature type="coiled-coil region" evidence="5">
    <location>
        <begin position="33"/>
        <end position="98"/>
    </location>
</feature>
<organism evidence="6 7">
    <name type="scientific">Candidatus Limisoma intestinavium</name>
    <dbReference type="NCBI Taxonomy" id="2840856"/>
    <lineage>
        <taxon>Bacteria</taxon>
        <taxon>Pseudomonadati</taxon>
        <taxon>Bacteroidota</taxon>
        <taxon>Bacteroidia</taxon>
        <taxon>Bacteroidales</taxon>
        <taxon>Candidatus Limisoma</taxon>
    </lineage>
</organism>
<evidence type="ECO:0000256" key="1">
    <source>
        <dbReference type="ARBA" id="ARBA00003416"/>
    </source>
</evidence>
<keyword evidence="4" id="KW-0233">DNA recombination</keyword>
<evidence type="ECO:0000256" key="5">
    <source>
        <dbReference type="SAM" id="Coils"/>
    </source>
</evidence>
<dbReference type="GO" id="GO:0006310">
    <property type="term" value="P:DNA recombination"/>
    <property type="evidence" value="ECO:0007669"/>
    <property type="project" value="UniProtKB-KW"/>
</dbReference>
<accession>A0A9D1IJ89</accession>
<evidence type="ECO:0000256" key="2">
    <source>
        <dbReference type="ARBA" id="ARBA00009840"/>
    </source>
</evidence>
<name>A0A9D1IJ89_9BACT</name>
<dbReference type="AlphaFoldDB" id="A0A9D1IJ89"/>
<dbReference type="Proteomes" id="UP000824076">
    <property type="component" value="Unassembled WGS sequence"/>
</dbReference>
<gene>
    <name evidence="6" type="primary">rmuC</name>
    <name evidence="6" type="ORF">IAD18_00120</name>
</gene>
<evidence type="ECO:0000313" key="7">
    <source>
        <dbReference type="Proteomes" id="UP000824076"/>
    </source>
</evidence>
<dbReference type="PANTHER" id="PTHR30563:SF0">
    <property type="entry name" value="DNA RECOMBINATION PROTEIN RMUC"/>
    <property type="match status" value="1"/>
</dbReference>
<reference evidence="6" key="1">
    <citation type="submission" date="2020-10" db="EMBL/GenBank/DDBJ databases">
        <authorList>
            <person name="Gilroy R."/>
        </authorList>
    </citation>
    <scope>NUCLEOTIDE SEQUENCE</scope>
    <source>
        <strain evidence="6">17073</strain>
    </source>
</reference>
<keyword evidence="3 5" id="KW-0175">Coiled coil</keyword>